<evidence type="ECO:0000256" key="1">
    <source>
        <dbReference type="ARBA" id="ARBA00009199"/>
    </source>
</evidence>
<evidence type="ECO:0000256" key="4">
    <source>
        <dbReference type="PIRSR" id="PIRSR001221-2"/>
    </source>
</evidence>
<dbReference type="PIRSF" id="PIRSF001221">
    <property type="entry name" value="Amidase_fungi"/>
    <property type="match status" value="1"/>
</dbReference>
<comment type="caution">
    <text evidence="6">The sequence shown here is derived from an EMBL/GenBank/DDBJ whole genome shotgun (WGS) entry which is preliminary data.</text>
</comment>
<evidence type="ECO:0000313" key="6">
    <source>
        <dbReference type="EMBL" id="PCD37212.1"/>
    </source>
</evidence>
<feature type="active site" description="Charge relay system" evidence="3">
    <location>
        <position position="235"/>
    </location>
</feature>
<feature type="active site" description="Acyl-ester intermediate" evidence="3">
    <location>
        <position position="259"/>
    </location>
</feature>
<gene>
    <name evidence="6" type="ORF">AU210_005716</name>
</gene>
<evidence type="ECO:0000256" key="3">
    <source>
        <dbReference type="PIRSR" id="PIRSR001221-1"/>
    </source>
</evidence>
<keyword evidence="2" id="KW-0378">Hydrolase</keyword>
<dbReference type="Proteomes" id="UP000219602">
    <property type="component" value="Chromosome 5"/>
</dbReference>
<dbReference type="Gene3D" id="3.90.1300.10">
    <property type="entry name" value="Amidase signature (AS) domain"/>
    <property type="match status" value="1"/>
</dbReference>
<dbReference type="GO" id="GO:0016787">
    <property type="term" value="F:hydrolase activity"/>
    <property type="evidence" value="ECO:0007669"/>
    <property type="project" value="UniProtKB-KW"/>
</dbReference>
<dbReference type="InterPro" id="IPR036928">
    <property type="entry name" value="AS_sf"/>
</dbReference>
<dbReference type="SUPFAM" id="SSF75304">
    <property type="entry name" value="Amidase signature (AS) enzymes"/>
    <property type="match status" value="1"/>
</dbReference>
<organism evidence="6 7">
    <name type="scientific">Fusarium oxysporum f. sp. radicis-cucumerinum</name>
    <dbReference type="NCBI Taxonomy" id="327505"/>
    <lineage>
        <taxon>Eukaryota</taxon>
        <taxon>Fungi</taxon>
        <taxon>Dikarya</taxon>
        <taxon>Ascomycota</taxon>
        <taxon>Pezizomycotina</taxon>
        <taxon>Sordariomycetes</taxon>
        <taxon>Hypocreomycetidae</taxon>
        <taxon>Hypocreales</taxon>
        <taxon>Nectriaceae</taxon>
        <taxon>Fusarium</taxon>
        <taxon>Fusarium oxysporum species complex</taxon>
    </lineage>
</organism>
<dbReference type="Pfam" id="PF01425">
    <property type="entry name" value="Amidase"/>
    <property type="match status" value="1"/>
</dbReference>
<comment type="similarity">
    <text evidence="1">Belongs to the amidase family.</text>
</comment>
<dbReference type="AlphaFoldDB" id="A0A2H3HKT5"/>
<dbReference type="EMBL" id="MABQ02000004">
    <property type="protein sequence ID" value="PCD37212.1"/>
    <property type="molecule type" value="Genomic_DNA"/>
</dbReference>
<feature type="domain" description="Amidase" evidence="5">
    <location>
        <begin position="103"/>
        <end position="556"/>
    </location>
</feature>
<proteinExistence type="inferred from homology"/>
<feature type="binding site" evidence="4">
    <location>
        <position position="209"/>
    </location>
    <ligand>
        <name>substrate</name>
    </ligand>
</feature>
<sequence>MPLAFADTLAAPTAKLGHYMRLGAKTTPSKSRGDAISACKWLLPEKQLQGLKNNGDGNGSKLIESKAVQRSGLLTEKEIVITERYTAAELLSKIHSQELSSEEVTVAFSKRASLAQQLTSCLTEIMFKEGIQRAKELDEQLKTTGKLAGPLHGLPISLKDSYRVKGHHATVGYVEFLRQPIPDHNSALVDLLLDAGAVLYCKTNLPQTMMTADSENNIFGRTLNPHNTSLTAGGSTGGEGALVAFRGSPLGVGSDIAGSIRIPSLCCGIYGFKPTSERVPFGGQSEYPFPKDHIPGIAPVGGPMANSIEDLELFMKITLAQRPWNYDPTVVDIPWRDLGEADTKLTIGVMAEDPEYPLHPPVRRALAKAASSLENAGHKLVYLSQDPKRNAGLGARIGFQLFSIMGPDLDTVSREIGEPLVNSVAIAVHPFANGNFPVPPDLEIPAKISRLNEARFEYLKAWQETYRDNKLDVILAPGAATTAIPHDTYGVPIYTLMWNVLDFPAGIIPFGNSSKFEDPEHVKAKAPFDPDYIPEATDGAPTAIQIIAPRFRDEECVRAMNIVDKAIRNSRAEKL</sequence>
<reference evidence="6 7" key="1">
    <citation type="journal article" date="2016" name="Environ. Microbiol.">
        <title>Effector profiles distinguish formae speciales of Fusarium oxysporum.</title>
        <authorList>
            <person name="van Dam P."/>
            <person name="Fokkens L."/>
            <person name="Schmidt S.M."/>
            <person name="Linmans J.H."/>
            <person name="Kistler H.C."/>
            <person name="Ma L.J."/>
            <person name="Rep M."/>
        </authorList>
    </citation>
    <scope>NUCLEOTIDE SEQUENCE [LARGE SCALE GENOMIC DNA]</scope>
    <source>
        <strain evidence="6 7">Forc016</strain>
    </source>
</reference>
<feature type="active site" description="Charge relay system" evidence="3">
    <location>
        <position position="159"/>
    </location>
</feature>
<dbReference type="PANTHER" id="PTHR46072:SF3">
    <property type="entry name" value="AMIDASE"/>
    <property type="match status" value="1"/>
</dbReference>
<reference evidence="6 7" key="2">
    <citation type="journal article" date="2017" name="Sci. Rep.">
        <title>A mobile pathogenicity chromosome in Fusarium oxysporum for infection of multiple cucurbit species.</title>
        <authorList>
            <person name="van Dam P."/>
            <person name="Fokkens L."/>
            <person name="Ayukawa Y."/>
            <person name="van der Gragt M."/>
            <person name="Ter Horst A."/>
            <person name="Brankovics B."/>
            <person name="Houterman P.M."/>
            <person name="Arie T."/>
            <person name="Rep M."/>
        </authorList>
    </citation>
    <scope>NUCLEOTIDE SEQUENCE [LARGE SCALE GENOMIC DNA]</scope>
    <source>
        <strain evidence="6 7">Forc016</strain>
    </source>
</reference>
<protein>
    <recommendedName>
        <fullName evidence="5">Amidase domain-containing protein</fullName>
    </recommendedName>
</protein>
<evidence type="ECO:0000313" key="7">
    <source>
        <dbReference type="Proteomes" id="UP000219602"/>
    </source>
</evidence>
<feature type="binding site" evidence="4">
    <location>
        <begin position="256"/>
        <end position="259"/>
    </location>
    <ligand>
        <name>substrate</name>
    </ligand>
</feature>
<accession>A0A2H3HKT5</accession>
<dbReference type="InterPro" id="IPR023631">
    <property type="entry name" value="Amidase_dom"/>
</dbReference>
<dbReference type="PANTHER" id="PTHR46072">
    <property type="entry name" value="AMIDASE-RELATED-RELATED"/>
    <property type="match status" value="1"/>
</dbReference>
<evidence type="ECO:0000259" key="5">
    <source>
        <dbReference type="Pfam" id="PF01425"/>
    </source>
</evidence>
<feature type="binding site" evidence="4">
    <location>
        <position position="235"/>
    </location>
    <ligand>
        <name>substrate</name>
    </ligand>
</feature>
<evidence type="ECO:0000256" key="2">
    <source>
        <dbReference type="ARBA" id="ARBA00022801"/>
    </source>
</evidence>
<dbReference type="STRING" id="327505.A0A2H3HKT5"/>
<name>A0A2H3HKT5_FUSOX</name>